<dbReference type="AlphaFoldDB" id="A0A4Y1MTD4"/>
<evidence type="ECO:0000313" key="1">
    <source>
        <dbReference type="EMBL" id="AWV21282.1"/>
    </source>
</evidence>
<name>A0A4Y1MTD4_9PROT</name>
<reference evidence="1" key="1">
    <citation type="submission" date="2017-12" db="EMBL/GenBank/DDBJ databases">
        <authorList>
            <person name="Martens C."/>
            <person name="Dahlstrom E."/>
            <person name="Barbian K."/>
            <person name="Sykora L."/>
            <person name="Ricklefs S."/>
            <person name="Bruno D."/>
            <person name="Anzick I."/>
            <person name="Myles I."/>
            <person name="Datta S.K."/>
        </authorList>
    </citation>
    <scope>NUCLEOTIDE SEQUENCE</scope>
    <source>
        <strain evidence="1">AD2</strain>
    </source>
</reference>
<proteinExistence type="predicted"/>
<accession>A0A4Y1MTD4</accession>
<gene>
    <name evidence="1" type="ORF">RADP37_03997</name>
</gene>
<organism evidence="1">
    <name type="scientific">Roseomonas mucosa</name>
    <dbReference type="NCBI Taxonomy" id="207340"/>
    <lineage>
        <taxon>Bacteria</taxon>
        <taxon>Pseudomonadati</taxon>
        <taxon>Pseudomonadota</taxon>
        <taxon>Alphaproteobacteria</taxon>
        <taxon>Acetobacterales</taxon>
        <taxon>Roseomonadaceae</taxon>
        <taxon>Roseomonas</taxon>
    </lineage>
</organism>
<protein>
    <submittedName>
        <fullName evidence="1">Uncharacterized protein</fullName>
    </submittedName>
</protein>
<sequence length="62" mass="6488">MRLARGGGFRQHPVHCRHWLRGPVPSATDGSTALAGVTGATLASLNCLCNKPSRISDGTDSE</sequence>
<dbReference type="EMBL" id="CP025189">
    <property type="protein sequence ID" value="AWV21282.1"/>
    <property type="molecule type" value="Genomic_DNA"/>
</dbReference>